<reference evidence="1 2" key="1">
    <citation type="journal article" date="2015" name="Genome Biol.">
        <title>Comparative genomics of Steinernema reveals deeply conserved gene regulatory networks.</title>
        <authorList>
            <person name="Dillman A.R."/>
            <person name="Macchietto M."/>
            <person name="Porter C.F."/>
            <person name="Rogers A."/>
            <person name="Williams B."/>
            <person name="Antoshechkin I."/>
            <person name="Lee M.M."/>
            <person name="Goodwin Z."/>
            <person name="Lu X."/>
            <person name="Lewis E.E."/>
            <person name="Goodrich-Blair H."/>
            <person name="Stock S.P."/>
            <person name="Adams B.J."/>
            <person name="Sternberg P.W."/>
            <person name="Mortazavi A."/>
        </authorList>
    </citation>
    <scope>NUCLEOTIDE SEQUENCE [LARGE SCALE GENOMIC DNA]</scope>
    <source>
        <strain evidence="1 2">ALL</strain>
    </source>
</reference>
<sequence length="94" mass="10614">MIKGFYRSLTDARLVSLSLAMASMFNTPIFKRFKINNENINGLDRTALSPAALLKSPDLLQKRHITFTRKVLDSVENTNVTTTTNVPICPDMER</sequence>
<accession>A0A4U5NYJ5</accession>
<name>A0A4U5NYJ5_STECR</name>
<evidence type="ECO:0000313" key="2">
    <source>
        <dbReference type="Proteomes" id="UP000298663"/>
    </source>
</evidence>
<organism evidence="1 2">
    <name type="scientific">Steinernema carpocapsae</name>
    <name type="common">Entomopathogenic nematode</name>
    <dbReference type="NCBI Taxonomy" id="34508"/>
    <lineage>
        <taxon>Eukaryota</taxon>
        <taxon>Metazoa</taxon>
        <taxon>Ecdysozoa</taxon>
        <taxon>Nematoda</taxon>
        <taxon>Chromadorea</taxon>
        <taxon>Rhabditida</taxon>
        <taxon>Tylenchina</taxon>
        <taxon>Panagrolaimomorpha</taxon>
        <taxon>Strongyloidoidea</taxon>
        <taxon>Steinernematidae</taxon>
        <taxon>Steinernema</taxon>
    </lineage>
</organism>
<reference evidence="1 2" key="2">
    <citation type="journal article" date="2019" name="G3 (Bethesda)">
        <title>Hybrid Assembly of the Genome of the Entomopathogenic Nematode Steinernema carpocapsae Identifies the X-Chromosome.</title>
        <authorList>
            <person name="Serra L."/>
            <person name="Macchietto M."/>
            <person name="Macias-Munoz A."/>
            <person name="McGill C.J."/>
            <person name="Rodriguez I.M."/>
            <person name="Rodriguez B."/>
            <person name="Murad R."/>
            <person name="Mortazavi A."/>
        </authorList>
    </citation>
    <scope>NUCLEOTIDE SEQUENCE [LARGE SCALE GENOMIC DNA]</scope>
    <source>
        <strain evidence="1 2">ALL</strain>
    </source>
</reference>
<evidence type="ECO:0000313" key="1">
    <source>
        <dbReference type="EMBL" id="TKR88666.1"/>
    </source>
</evidence>
<dbReference type="AlphaFoldDB" id="A0A4U5NYJ5"/>
<dbReference type="Proteomes" id="UP000298663">
    <property type="component" value="Unassembled WGS sequence"/>
</dbReference>
<proteinExistence type="predicted"/>
<dbReference type="EMBL" id="AZBU02000003">
    <property type="protein sequence ID" value="TKR88666.1"/>
    <property type="molecule type" value="Genomic_DNA"/>
</dbReference>
<protein>
    <submittedName>
        <fullName evidence="1">Uncharacterized protein</fullName>
    </submittedName>
</protein>
<gene>
    <name evidence="1" type="ORF">L596_012873</name>
</gene>
<keyword evidence="2" id="KW-1185">Reference proteome</keyword>
<comment type="caution">
    <text evidence="1">The sequence shown here is derived from an EMBL/GenBank/DDBJ whole genome shotgun (WGS) entry which is preliminary data.</text>
</comment>